<evidence type="ECO:0000256" key="1">
    <source>
        <dbReference type="SAM" id="Phobius"/>
    </source>
</evidence>
<keyword evidence="4" id="KW-1185">Reference proteome</keyword>
<dbReference type="Pfam" id="PF18142">
    <property type="entry name" value="SLATT_fungal"/>
    <property type="match status" value="1"/>
</dbReference>
<feature type="domain" description="SMODS and SLOG-associating 2TM effector" evidence="2">
    <location>
        <begin position="86"/>
        <end position="205"/>
    </location>
</feature>
<evidence type="ECO:0000313" key="3">
    <source>
        <dbReference type="EMBL" id="OSS45813.1"/>
    </source>
</evidence>
<keyword evidence="1" id="KW-1133">Transmembrane helix</keyword>
<dbReference type="EMBL" id="KZ107853">
    <property type="protein sequence ID" value="OSS45813.1"/>
    <property type="molecule type" value="Genomic_DNA"/>
</dbReference>
<sequence>MNYLPSIFRPQGRTPHVEAGLSGSTLPMAGGAPIPVAMNPMAAESDPNSQLAQFRHMVGIHSTLGTILNSLHFEGRAAPNLGIYNRVCHREAQAKRGFKLASLFINGCLGLQVIVAAALTAMGAANTNHVGITAFGAINTVIAGILTYLKGSGLPNRIRWAECEWKKIREFIEQRERDFSRPDCSLNLFEVVQAIETMYEEVKADIQHNTPDAYVSMSDLRNRGVQATSQAPRFQNMVQGAQSHGQNKLQELELKYGHKLTDFLETVAHKEEERLKKLEAGLEATRGKAMQAGQNAVQSARDWEKEMGEKTVRAAEREIEHARGGLTQRRYDLERGVTAATANALQSGTEWHQDMEKKGLQMAEREMAHARGDVDQARRDLERGVEHAHNDVAQLGRSAGQEAEAHRARIAGAQQDIEREAQMAREKAERAQEGVESAAAGIRGVADSIQRIGKAVHDEIPQQKHV</sequence>
<protein>
    <recommendedName>
        <fullName evidence="2">SMODS and SLOG-associating 2TM effector domain-containing protein</fullName>
    </recommendedName>
</protein>
<reference evidence="3 4" key="1">
    <citation type="journal article" date="2017" name="Genome Announc.">
        <title>Genome sequence of the saprophytic ascomycete Epicoccum nigrum ICMP 19927 strain isolated from New Zealand.</title>
        <authorList>
            <person name="Fokin M."/>
            <person name="Fleetwood D."/>
            <person name="Weir B.S."/>
            <person name="Villas-Boas S.G."/>
        </authorList>
    </citation>
    <scope>NUCLEOTIDE SEQUENCE [LARGE SCALE GENOMIC DNA]</scope>
    <source>
        <strain evidence="3 4">ICMP 19927</strain>
    </source>
</reference>
<dbReference type="Proteomes" id="UP000193240">
    <property type="component" value="Unassembled WGS sequence"/>
</dbReference>
<dbReference type="AlphaFoldDB" id="A0A1Y2LPC8"/>
<feature type="transmembrane region" description="Helical" evidence="1">
    <location>
        <begin position="100"/>
        <end position="124"/>
    </location>
</feature>
<accession>A0A1Y2LPC8</accession>
<proteinExistence type="predicted"/>
<organism evidence="3 4">
    <name type="scientific">Epicoccum nigrum</name>
    <name type="common">Soil fungus</name>
    <name type="synonym">Epicoccum purpurascens</name>
    <dbReference type="NCBI Taxonomy" id="105696"/>
    <lineage>
        <taxon>Eukaryota</taxon>
        <taxon>Fungi</taxon>
        <taxon>Dikarya</taxon>
        <taxon>Ascomycota</taxon>
        <taxon>Pezizomycotina</taxon>
        <taxon>Dothideomycetes</taxon>
        <taxon>Pleosporomycetidae</taxon>
        <taxon>Pleosporales</taxon>
        <taxon>Pleosporineae</taxon>
        <taxon>Didymellaceae</taxon>
        <taxon>Epicoccum</taxon>
    </lineage>
</organism>
<gene>
    <name evidence="3" type="ORF">B5807_09462</name>
</gene>
<dbReference type="InParanoid" id="A0A1Y2LPC8"/>
<evidence type="ECO:0000259" key="2">
    <source>
        <dbReference type="Pfam" id="PF18142"/>
    </source>
</evidence>
<keyword evidence="1" id="KW-0812">Transmembrane</keyword>
<dbReference type="PANTHER" id="PTHR38793:SF3">
    <property type="entry name" value="SMODS AND SLOG-ASSOCIATING 2TM EFFECTOR DOMAIN-CONTAINING PROTEIN"/>
    <property type="match status" value="1"/>
</dbReference>
<name>A0A1Y2LPC8_EPING</name>
<dbReference type="PANTHER" id="PTHR38793">
    <property type="entry name" value="SLATT_FUNGAL DOMAIN-CONTAINING PROTEIN-RELATED"/>
    <property type="match status" value="1"/>
</dbReference>
<dbReference type="NCBIfam" id="NF033635">
    <property type="entry name" value="SLATT_fungal"/>
    <property type="match status" value="1"/>
</dbReference>
<feature type="transmembrane region" description="Helical" evidence="1">
    <location>
        <begin position="130"/>
        <end position="149"/>
    </location>
</feature>
<keyword evidence="1" id="KW-0472">Membrane</keyword>
<evidence type="ECO:0000313" key="4">
    <source>
        <dbReference type="Proteomes" id="UP000193240"/>
    </source>
</evidence>
<dbReference type="InterPro" id="IPR041622">
    <property type="entry name" value="SLATT_fungi"/>
</dbReference>